<proteinExistence type="predicted"/>
<keyword evidence="1" id="KW-0732">Signal</keyword>
<keyword evidence="3" id="KW-1185">Reference proteome</keyword>
<sequence length="67" mass="7256">MEASLFVASAFFAVGVHVSCSCSMVLRIIAHFEDFQPDETLIPPLLTQPRPLMIPSNALLAYCGDSS</sequence>
<gene>
    <name evidence="2" type="ORF">RRG08_022772</name>
</gene>
<protein>
    <recommendedName>
        <fullName evidence="4">Secreted protein</fullName>
    </recommendedName>
</protein>
<dbReference type="EMBL" id="JAWDGP010003159">
    <property type="protein sequence ID" value="KAK3776978.1"/>
    <property type="molecule type" value="Genomic_DNA"/>
</dbReference>
<evidence type="ECO:0000256" key="1">
    <source>
        <dbReference type="SAM" id="SignalP"/>
    </source>
</evidence>
<comment type="caution">
    <text evidence="2">The sequence shown here is derived from an EMBL/GenBank/DDBJ whole genome shotgun (WGS) entry which is preliminary data.</text>
</comment>
<evidence type="ECO:0008006" key="4">
    <source>
        <dbReference type="Google" id="ProtNLM"/>
    </source>
</evidence>
<feature type="chain" id="PRO_5042215088" description="Secreted protein" evidence="1">
    <location>
        <begin position="22"/>
        <end position="67"/>
    </location>
</feature>
<evidence type="ECO:0000313" key="2">
    <source>
        <dbReference type="EMBL" id="KAK3776978.1"/>
    </source>
</evidence>
<feature type="signal peptide" evidence="1">
    <location>
        <begin position="1"/>
        <end position="21"/>
    </location>
</feature>
<name>A0AAE0ZWI2_9GAST</name>
<accession>A0AAE0ZWI2</accession>
<organism evidence="2 3">
    <name type="scientific">Elysia crispata</name>
    <name type="common">lettuce slug</name>
    <dbReference type="NCBI Taxonomy" id="231223"/>
    <lineage>
        <taxon>Eukaryota</taxon>
        <taxon>Metazoa</taxon>
        <taxon>Spiralia</taxon>
        <taxon>Lophotrochozoa</taxon>
        <taxon>Mollusca</taxon>
        <taxon>Gastropoda</taxon>
        <taxon>Heterobranchia</taxon>
        <taxon>Euthyneura</taxon>
        <taxon>Panpulmonata</taxon>
        <taxon>Sacoglossa</taxon>
        <taxon>Placobranchoidea</taxon>
        <taxon>Plakobranchidae</taxon>
        <taxon>Elysia</taxon>
    </lineage>
</organism>
<dbReference type="Proteomes" id="UP001283361">
    <property type="component" value="Unassembled WGS sequence"/>
</dbReference>
<reference evidence="2" key="1">
    <citation type="journal article" date="2023" name="G3 (Bethesda)">
        <title>A reference genome for the long-term kleptoplast-retaining sea slug Elysia crispata morphotype clarki.</title>
        <authorList>
            <person name="Eastman K.E."/>
            <person name="Pendleton A.L."/>
            <person name="Shaikh M.A."/>
            <person name="Suttiyut T."/>
            <person name="Ogas R."/>
            <person name="Tomko P."/>
            <person name="Gavelis G."/>
            <person name="Widhalm J.R."/>
            <person name="Wisecaver J.H."/>
        </authorList>
    </citation>
    <scope>NUCLEOTIDE SEQUENCE</scope>
    <source>
        <strain evidence="2">ECLA1</strain>
    </source>
</reference>
<evidence type="ECO:0000313" key="3">
    <source>
        <dbReference type="Proteomes" id="UP001283361"/>
    </source>
</evidence>
<dbReference type="AlphaFoldDB" id="A0AAE0ZWI2"/>